<gene>
    <name evidence="1" type="ORF">EVOR1521_LOCUS4705</name>
</gene>
<name>A0AA36HUA9_9DINO</name>
<feature type="non-terminal residue" evidence="1">
    <location>
        <position position="1"/>
    </location>
</feature>
<dbReference type="AlphaFoldDB" id="A0AA36HUA9"/>
<dbReference type="Proteomes" id="UP001178507">
    <property type="component" value="Unassembled WGS sequence"/>
</dbReference>
<organism evidence="1 2">
    <name type="scientific">Effrenium voratum</name>
    <dbReference type="NCBI Taxonomy" id="2562239"/>
    <lineage>
        <taxon>Eukaryota</taxon>
        <taxon>Sar</taxon>
        <taxon>Alveolata</taxon>
        <taxon>Dinophyceae</taxon>
        <taxon>Suessiales</taxon>
        <taxon>Symbiodiniaceae</taxon>
        <taxon>Effrenium</taxon>
    </lineage>
</organism>
<accession>A0AA36HUA9</accession>
<reference evidence="1" key="1">
    <citation type="submission" date="2023-08" db="EMBL/GenBank/DDBJ databases">
        <authorList>
            <person name="Chen Y."/>
            <person name="Shah S."/>
            <person name="Dougan E. K."/>
            <person name="Thang M."/>
            <person name="Chan C."/>
        </authorList>
    </citation>
    <scope>NUCLEOTIDE SEQUENCE</scope>
</reference>
<dbReference type="EMBL" id="CAUJNA010000321">
    <property type="protein sequence ID" value="CAJ1375432.1"/>
    <property type="molecule type" value="Genomic_DNA"/>
</dbReference>
<comment type="caution">
    <text evidence="1">The sequence shown here is derived from an EMBL/GenBank/DDBJ whole genome shotgun (WGS) entry which is preliminary data.</text>
</comment>
<evidence type="ECO:0000313" key="2">
    <source>
        <dbReference type="Proteomes" id="UP001178507"/>
    </source>
</evidence>
<keyword evidence="2" id="KW-1185">Reference proteome</keyword>
<sequence length="159" mass="17381">TRGLSQPCRALGSCANKHRLWSKTGASAFGRRDWRPKGFANHAEAQWPGIHSVPVPGCLGWSSVPVSGEIFELPTGFQASSVQSTPGYPVDRVNAKEVDIEMPSPRNPFEHPGLPTHCRWTLPARHAAPDRTAGLAVFPPERDQVKSRWHTIIGSVQMG</sequence>
<proteinExistence type="predicted"/>
<evidence type="ECO:0000313" key="1">
    <source>
        <dbReference type="EMBL" id="CAJ1375432.1"/>
    </source>
</evidence>
<protein>
    <submittedName>
        <fullName evidence="1">Uncharacterized protein</fullName>
    </submittedName>
</protein>